<keyword evidence="2" id="KW-1185">Reference proteome</keyword>
<reference evidence="1" key="1">
    <citation type="submission" date="2020-04" db="EMBL/GenBank/DDBJ databases">
        <authorList>
            <person name="Alioto T."/>
            <person name="Alioto T."/>
            <person name="Gomez Garrido J."/>
        </authorList>
    </citation>
    <scope>NUCLEOTIDE SEQUENCE</scope>
    <source>
        <strain evidence="1">A484AB</strain>
    </source>
</reference>
<name>A0A7D9JJ33_PARCT</name>
<dbReference type="EMBL" id="CACRXK020016760">
    <property type="protein sequence ID" value="CAB4030290.1"/>
    <property type="molecule type" value="Genomic_DNA"/>
</dbReference>
<gene>
    <name evidence="1" type="ORF">PACLA_8A015579</name>
</gene>
<comment type="caution">
    <text evidence="1">The sequence shown here is derived from an EMBL/GenBank/DDBJ whole genome shotgun (WGS) entry which is preliminary data.</text>
</comment>
<dbReference type="AlphaFoldDB" id="A0A7D9JJ33"/>
<sequence length="166" mass="18746">MNDEYDDMVERFDRSSVFARDMGDLMVKALANVLKLMPLILLTSITGYHFITITPDKFKNVGDKIFITFSPDGPGPYDAFQELETQEDEKNVAEKENKCTCGMNRKALKSKENCKDSKMESGRTYSSHCPCLRAKKGCGESCKCKECSNPFGMKIVVEKSDKPKTR</sequence>
<evidence type="ECO:0000313" key="2">
    <source>
        <dbReference type="Proteomes" id="UP001152795"/>
    </source>
</evidence>
<dbReference type="OrthoDB" id="5973654at2759"/>
<proteinExistence type="predicted"/>
<protein>
    <submittedName>
        <fullName evidence="1">Uncharacterized protein</fullName>
    </submittedName>
</protein>
<evidence type="ECO:0000313" key="1">
    <source>
        <dbReference type="EMBL" id="CAB4030290.1"/>
    </source>
</evidence>
<dbReference type="Proteomes" id="UP001152795">
    <property type="component" value="Unassembled WGS sequence"/>
</dbReference>
<accession>A0A7D9JJ33</accession>
<organism evidence="1 2">
    <name type="scientific">Paramuricea clavata</name>
    <name type="common">Red gorgonian</name>
    <name type="synonym">Violescent sea-whip</name>
    <dbReference type="NCBI Taxonomy" id="317549"/>
    <lineage>
        <taxon>Eukaryota</taxon>
        <taxon>Metazoa</taxon>
        <taxon>Cnidaria</taxon>
        <taxon>Anthozoa</taxon>
        <taxon>Octocorallia</taxon>
        <taxon>Malacalcyonacea</taxon>
        <taxon>Plexauridae</taxon>
        <taxon>Paramuricea</taxon>
    </lineage>
</organism>